<keyword evidence="4 7" id="KW-0472">Membrane</keyword>
<dbReference type="Gene3D" id="3.30.1490.480">
    <property type="entry name" value="Endolytic murein transglycosylase"/>
    <property type="match status" value="1"/>
</dbReference>
<evidence type="ECO:0000256" key="1">
    <source>
        <dbReference type="ARBA" id="ARBA00022475"/>
    </source>
</evidence>
<evidence type="ECO:0000256" key="4">
    <source>
        <dbReference type="ARBA" id="ARBA00023136"/>
    </source>
</evidence>
<evidence type="ECO:0000256" key="7">
    <source>
        <dbReference type="HAMAP-Rule" id="MF_02065"/>
    </source>
</evidence>
<accession>A0A947GF38</accession>
<feature type="transmembrane region" description="Helical" evidence="7">
    <location>
        <begin position="51"/>
        <end position="75"/>
    </location>
</feature>
<dbReference type="PANTHER" id="PTHR30518">
    <property type="entry name" value="ENDOLYTIC MUREIN TRANSGLYCOSYLASE"/>
    <property type="match status" value="1"/>
</dbReference>
<dbReference type="NCBIfam" id="TIGR00247">
    <property type="entry name" value="endolytic transglycosylase MltG"/>
    <property type="match status" value="1"/>
</dbReference>
<feature type="compositionally biased region" description="Low complexity" evidence="8">
    <location>
        <begin position="428"/>
        <end position="456"/>
    </location>
</feature>
<keyword evidence="7" id="KW-0997">Cell inner membrane</keyword>
<evidence type="ECO:0000256" key="6">
    <source>
        <dbReference type="ARBA" id="ARBA00023316"/>
    </source>
</evidence>
<evidence type="ECO:0000313" key="10">
    <source>
        <dbReference type="Proteomes" id="UP000766595"/>
    </source>
</evidence>
<comment type="similarity">
    <text evidence="7">Belongs to the transglycosylase MltG family.</text>
</comment>
<dbReference type="GO" id="GO:0071555">
    <property type="term" value="P:cell wall organization"/>
    <property type="evidence" value="ECO:0007669"/>
    <property type="project" value="UniProtKB-KW"/>
</dbReference>
<evidence type="ECO:0000256" key="5">
    <source>
        <dbReference type="ARBA" id="ARBA00023239"/>
    </source>
</evidence>
<dbReference type="Pfam" id="PF02618">
    <property type="entry name" value="YceG"/>
    <property type="match status" value="1"/>
</dbReference>
<keyword evidence="2 7" id="KW-0812">Transmembrane</keyword>
<sequence length="486" mass="51038">MADRSDQLAPRPAPKAVREAVPKSPRESIVTGEVPPPPAKRVRSRMARSSTLGFMSGLITFVTLILLGLGAAVYMGRSEFEDPGPLKETKVVAIPQRVGLSEISDILAKNGVITYDLVFTWGVRLSGLADRLKPGEYEFKAGISMHEVADLIADGKVVQHSLTFPEGWTSEQIVARLLENTMLTGKIAAVPEEGSLMPDTYKFERGRTRESLIAQMKATQERRLAEIWGKRVDGLPLATPRDMVVLASIVEKETSRADERSRVAAVFINRLRKGMRLETDPTILYGLYGGKAWLEGRTITKADLAAPNAYNTYKNAGLPPGPIGNPGRAALEAVANPSRTNELFFVADGTGGHAFAETIEEHNRNVQRWRLIEAARRGGAAGAEGEPVAQGLGGLPAPAGARPSGLATPTAKPPVVRPAVTPGGGGAAAPRPVTPAAGTPATPRTGGATPGAAARPSGQTGAPPAARPPAGAPPPPPPPPPPPAAE</sequence>
<dbReference type="EMBL" id="JAHHZF010000005">
    <property type="protein sequence ID" value="MBT9290105.1"/>
    <property type="molecule type" value="Genomic_DNA"/>
</dbReference>
<dbReference type="GO" id="GO:0008932">
    <property type="term" value="F:lytic endotransglycosylase activity"/>
    <property type="evidence" value="ECO:0007669"/>
    <property type="project" value="UniProtKB-UniRule"/>
</dbReference>
<dbReference type="GO" id="GO:0005886">
    <property type="term" value="C:plasma membrane"/>
    <property type="evidence" value="ECO:0007669"/>
    <property type="project" value="UniProtKB-SubCell"/>
</dbReference>
<organism evidence="9 10">
    <name type="scientific">Prosthecodimorpha staleyi</name>
    <dbReference type="NCBI Taxonomy" id="2840188"/>
    <lineage>
        <taxon>Bacteria</taxon>
        <taxon>Pseudomonadati</taxon>
        <taxon>Pseudomonadota</taxon>
        <taxon>Alphaproteobacteria</taxon>
        <taxon>Hyphomicrobiales</taxon>
        <taxon>Ancalomicrobiaceae</taxon>
        <taxon>Prosthecodimorpha</taxon>
    </lineage>
</organism>
<name>A0A947GF38_9HYPH</name>
<feature type="compositionally biased region" description="Pro residues" evidence="8">
    <location>
        <begin position="465"/>
        <end position="486"/>
    </location>
</feature>
<dbReference type="HAMAP" id="MF_02065">
    <property type="entry name" value="MltG"/>
    <property type="match status" value="1"/>
</dbReference>
<feature type="region of interest" description="Disordered" evidence="8">
    <location>
        <begin position="382"/>
        <end position="486"/>
    </location>
</feature>
<keyword evidence="3 7" id="KW-1133">Transmembrane helix</keyword>
<keyword evidence="6 7" id="KW-0961">Cell wall biogenesis/degradation</keyword>
<dbReference type="CDD" id="cd08010">
    <property type="entry name" value="MltG_like"/>
    <property type="match status" value="1"/>
</dbReference>
<keyword evidence="10" id="KW-1185">Reference proteome</keyword>
<proteinExistence type="inferred from homology"/>
<dbReference type="GO" id="GO:0009252">
    <property type="term" value="P:peptidoglycan biosynthetic process"/>
    <property type="evidence" value="ECO:0007669"/>
    <property type="project" value="UniProtKB-UniRule"/>
</dbReference>
<comment type="function">
    <text evidence="7">Functions as a peptidoglycan terminase that cleaves nascent peptidoglycan strands endolytically to terminate their elongation.</text>
</comment>
<evidence type="ECO:0000256" key="2">
    <source>
        <dbReference type="ARBA" id="ARBA00022692"/>
    </source>
</evidence>
<dbReference type="Gene3D" id="3.30.160.60">
    <property type="entry name" value="Classic Zinc Finger"/>
    <property type="match status" value="1"/>
</dbReference>
<dbReference type="PANTHER" id="PTHR30518:SF2">
    <property type="entry name" value="ENDOLYTIC MUREIN TRANSGLYCOSYLASE"/>
    <property type="match status" value="1"/>
</dbReference>
<comment type="catalytic activity">
    <reaction evidence="7">
        <text>a peptidoglycan chain = a peptidoglycan chain with N-acetyl-1,6-anhydromuramyl-[peptide] at the reducing end + a peptidoglycan chain with N-acetylglucosamine at the non-reducing end.</text>
        <dbReference type="EC" id="4.2.2.29"/>
    </reaction>
</comment>
<comment type="subcellular location">
    <subcellularLocation>
        <location evidence="7">Cell inner membrane</location>
        <topology evidence="7">Single-pass membrane protein</topology>
    </subcellularLocation>
</comment>
<gene>
    <name evidence="7 9" type="primary">mltG</name>
    <name evidence="9" type="ORF">KL771_11600</name>
</gene>
<reference evidence="9 10" key="1">
    <citation type="submission" date="2021-06" db="EMBL/GenBank/DDBJ databases">
        <authorList>
            <person name="Grouzdev D.S."/>
            <person name="Koziaeva V."/>
        </authorList>
    </citation>
    <scope>NUCLEOTIDE SEQUENCE [LARGE SCALE GENOMIC DNA]</scope>
    <source>
        <strain evidence="9 10">22</strain>
    </source>
</reference>
<protein>
    <recommendedName>
        <fullName evidence="7">Endolytic murein transglycosylase</fullName>
        <ecNumber evidence="7">4.2.2.29</ecNumber>
    </recommendedName>
    <alternativeName>
        <fullName evidence="7">Peptidoglycan lytic transglycosylase</fullName>
    </alternativeName>
    <alternativeName>
        <fullName evidence="7">Peptidoglycan polymerization terminase</fullName>
    </alternativeName>
</protein>
<feature type="region of interest" description="Disordered" evidence="8">
    <location>
        <begin position="1"/>
        <end position="41"/>
    </location>
</feature>
<comment type="caution">
    <text evidence="9">The sequence shown here is derived from an EMBL/GenBank/DDBJ whole genome shotgun (WGS) entry which is preliminary data.</text>
</comment>
<evidence type="ECO:0000256" key="8">
    <source>
        <dbReference type="SAM" id="MobiDB-lite"/>
    </source>
</evidence>
<evidence type="ECO:0000313" key="9">
    <source>
        <dbReference type="EMBL" id="MBT9290105.1"/>
    </source>
</evidence>
<keyword evidence="1 7" id="KW-1003">Cell membrane</keyword>
<feature type="compositionally biased region" description="Basic and acidic residues" evidence="8">
    <location>
        <begin position="16"/>
        <end position="26"/>
    </location>
</feature>
<dbReference type="AlphaFoldDB" id="A0A947GF38"/>
<dbReference type="Proteomes" id="UP000766595">
    <property type="component" value="Unassembled WGS sequence"/>
</dbReference>
<dbReference type="EC" id="4.2.2.29" evidence="7"/>
<feature type="compositionally biased region" description="Low complexity" evidence="8">
    <location>
        <begin position="383"/>
        <end position="410"/>
    </location>
</feature>
<dbReference type="RefSeq" id="WP_261968720.1">
    <property type="nucleotide sequence ID" value="NZ_JAHHZF010000005.1"/>
</dbReference>
<dbReference type="InterPro" id="IPR003770">
    <property type="entry name" value="MLTG-like"/>
</dbReference>
<evidence type="ECO:0000256" key="3">
    <source>
        <dbReference type="ARBA" id="ARBA00022989"/>
    </source>
</evidence>
<keyword evidence="5 7" id="KW-0456">Lyase</keyword>
<feature type="site" description="Important for catalytic activity" evidence="7">
    <location>
        <position position="253"/>
    </location>
</feature>